<dbReference type="EMBL" id="AP019307">
    <property type="protein sequence ID" value="BBH16100.1"/>
    <property type="molecule type" value="Genomic_DNA"/>
</dbReference>
<protein>
    <recommendedName>
        <fullName evidence="3">Aminoglycoside phosphotransferase domain-containing protein</fullName>
    </recommendedName>
</protein>
<gene>
    <name evidence="1" type="ORF">Back2_03870</name>
</gene>
<keyword evidence="2" id="KW-1185">Reference proteome</keyword>
<dbReference type="InterPro" id="IPR011009">
    <property type="entry name" value="Kinase-like_dom_sf"/>
</dbReference>
<reference evidence="1 2" key="1">
    <citation type="submission" date="2018-11" db="EMBL/GenBank/DDBJ databases">
        <title>Complete genome sequence of Nocardioides baekrokdamisoli strain KCTC 39748.</title>
        <authorList>
            <person name="Kang S.W."/>
            <person name="Lee K.C."/>
            <person name="Kim K.K."/>
            <person name="Kim J.S."/>
            <person name="Kim D.S."/>
            <person name="Ko S.H."/>
            <person name="Yang S.H."/>
            <person name="Shin Y.K."/>
            <person name="Lee J.S."/>
        </authorList>
    </citation>
    <scope>NUCLEOTIDE SEQUENCE [LARGE SCALE GENOMIC DNA]</scope>
    <source>
        <strain evidence="1 2">KCTC 39748</strain>
    </source>
</reference>
<proteinExistence type="predicted"/>
<dbReference type="Proteomes" id="UP000271573">
    <property type="component" value="Chromosome"/>
</dbReference>
<dbReference type="KEGG" id="nbe:Back2_03870"/>
<name>A0A3G9IBB7_9ACTN</name>
<dbReference type="OrthoDB" id="2570531at2"/>
<dbReference type="RefSeq" id="WP_125566266.1">
    <property type="nucleotide sequence ID" value="NZ_AP019307.1"/>
</dbReference>
<sequence length="311" mass="34009">MIVNAIPYGRTARRLEWAHLPPAVRGVIEQRIGSKIVVTESRTGGFTPGFASLVVSAAGTTHFVKAASLVAQRPIAEAYRAEGRALRTLPPGVAVPRLQWMYDADDWVVLCIDPADGDQTPRPWTEADVRTASNTLVTLAEALTPAPGLGVADFADAYADWPSCWDHVRRAQPSLPHLDDAAALAARFAGVTAGDTLVHGEVRDDNLIFIDDDTVMVCDWKWPSRGANWIDSLMLLIGPRHDGFDVNMHMASHPLLAQVPSESIDIVLALLAGYYFRAADQPAPASSKHLRSAAIEHRDALWNWLSERRGW</sequence>
<accession>A0A3G9IBB7</accession>
<evidence type="ECO:0000313" key="1">
    <source>
        <dbReference type="EMBL" id="BBH16100.1"/>
    </source>
</evidence>
<evidence type="ECO:0008006" key="3">
    <source>
        <dbReference type="Google" id="ProtNLM"/>
    </source>
</evidence>
<evidence type="ECO:0000313" key="2">
    <source>
        <dbReference type="Proteomes" id="UP000271573"/>
    </source>
</evidence>
<dbReference type="SUPFAM" id="SSF56112">
    <property type="entry name" value="Protein kinase-like (PK-like)"/>
    <property type="match status" value="1"/>
</dbReference>
<organism evidence="1 2">
    <name type="scientific">Nocardioides baekrokdamisoli</name>
    <dbReference type="NCBI Taxonomy" id="1804624"/>
    <lineage>
        <taxon>Bacteria</taxon>
        <taxon>Bacillati</taxon>
        <taxon>Actinomycetota</taxon>
        <taxon>Actinomycetes</taxon>
        <taxon>Propionibacteriales</taxon>
        <taxon>Nocardioidaceae</taxon>
        <taxon>Nocardioides</taxon>
    </lineage>
</organism>
<dbReference type="AlphaFoldDB" id="A0A3G9IBB7"/>